<name>A0A1X2IS49_9FUNG</name>
<feature type="domain" description="Zn(2)-C6 fungal-type" evidence="6">
    <location>
        <begin position="13"/>
        <end position="44"/>
    </location>
</feature>
<evidence type="ECO:0000259" key="6">
    <source>
        <dbReference type="PROSITE" id="PS50048"/>
    </source>
</evidence>
<evidence type="ECO:0000313" key="8">
    <source>
        <dbReference type="Proteomes" id="UP000193560"/>
    </source>
</evidence>
<protein>
    <recommendedName>
        <fullName evidence="6">Zn(2)-C6 fungal-type domain-containing protein</fullName>
    </recommendedName>
</protein>
<keyword evidence="2" id="KW-0479">Metal-binding</keyword>
<dbReference type="PANTHER" id="PTHR46910">
    <property type="entry name" value="TRANSCRIPTION FACTOR PDR1"/>
    <property type="match status" value="1"/>
</dbReference>
<evidence type="ECO:0000256" key="4">
    <source>
        <dbReference type="ARBA" id="ARBA00023242"/>
    </source>
</evidence>
<keyword evidence="3" id="KW-0238">DNA-binding</keyword>
<dbReference type="STRING" id="90262.A0A1X2IS49"/>
<proteinExistence type="predicted"/>
<evidence type="ECO:0000256" key="3">
    <source>
        <dbReference type="ARBA" id="ARBA00023125"/>
    </source>
</evidence>
<evidence type="ECO:0000256" key="5">
    <source>
        <dbReference type="SAM" id="MobiDB-lite"/>
    </source>
</evidence>
<feature type="region of interest" description="Disordered" evidence="5">
    <location>
        <begin position="623"/>
        <end position="693"/>
    </location>
</feature>
<dbReference type="GO" id="GO:0003677">
    <property type="term" value="F:DNA binding"/>
    <property type="evidence" value="ECO:0007669"/>
    <property type="project" value="UniProtKB-KW"/>
</dbReference>
<evidence type="ECO:0000256" key="1">
    <source>
        <dbReference type="ARBA" id="ARBA00004123"/>
    </source>
</evidence>
<dbReference type="CDD" id="cd12148">
    <property type="entry name" value="fungal_TF_MHR"/>
    <property type="match status" value="1"/>
</dbReference>
<dbReference type="GO" id="GO:0005634">
    <property type="term" value="C:nucleus"/>
    <property type="evidence" value="ECO:0007669"/>
    <property type="project" value="UniProtKB-SubCell"/>
</dbReference>
<dbReference type="EMBL" id="MCGE01000006">
    <property type="protein sequence ID" value="ORZ20566.1"/>
    <property type="molecule type" value="Genomic_DNA"/>
</dbReference>
<feature type="compositionally biased region" description="Low complexity" evidence="5">
    <location>
        <begin position="638"/>
        <end position="693"/>
    </location>
</feature>
<accession>A0A1X2IS49</accession>
<comment type="caution">
    <text evidence="7">The sequence shown here is derived from an EMBL/GenBank/DDBJ whole genome shotgun (WGS) entry which is preliminary data.</text>
</comment>
<organism evidence="7 8">
    <name type="scientific">Absidia repens</name>
    <dbReference type="NCBI Taxonomy" id="90262"/>
    <lineage>
        <taxon>Eukaryota</taxon>
        <taxon>Fungi</taxon>
        <taxon>Fungi incertae sedis</taxon>
        <taxon>Mucoromycota</taxon>
        <taxon>Mucoromycotina</taxon>
        <taxon>Mucoromycetes</taxon>
        <taxon>Mucorales</taxon>
        <taxon>Cunninghamellaceae</taxon>
        <taxon>Absidia</taxon>
    </lineage>
</organism>
<keyword evidence="4" id="KW-0539">Nucleus</keyword>
<evidence type="ECO:0000256" key="2">
    <source>
        <dbReference type="ARBA" id="ARBA00022723"/>
    </source>
</evidence>
<dbReference type="PANTHER" id="PTHR46910:SF3">
    <property type="entry name" value="HALOTOLERANCE PROTEIN 9-RELATED"/>
    <property type="match status" value="1"/>
</dbReference>
<dbReference type="InterPro" id="IPR050987">
    <property type="entry name" value="AtrR-like"/>
</dbReference>
<dbReference type="GO" id="GO:0000981">
    <property type="term" value="F:DNA-binding transcription factor activity, RNA polymerase II-specific"/>
    <property type="evidence" value="ECO:0007669"/>
    <property type="project" value="InterPro"/>
</dbReference>
<gene>
    <name evidence="7" type="ORF">BCR42DRAFT_370362</name>
</gene>
<dbReference type="InterPro" id="IPR036864">
    <property type="entry name" value="Zn2-C6_fun-type_DNA-bd_sf"/>
</dbReference>
<dbReference type="GO" id="GO:0008270">
    <property type="term" value="F:zinc ion binding"/>
    <property type="evidence" value="ECO:0007669"/>
    <property type="project" value="InterPro"/>
</dbReference>
<comment type="subcellular location">
    <subcellularLocation>
        <location evidence="1">Nucleus</location>
    </subcellularLocation>
</comment>
<dbReference type="PROSITE" id="PS00463">
    <property type="entry name" value="ZN2_CY6_FUNGAL_1"/>
    <property type="match status" value="1"/>
</dbReference>
<dbReference type="OrthoDB" id="2217145at2759"/>
<dbReference type="Proteomes" id="UP000193560">
    <property type="component" value="Unassembled WGS sequence"/>
</dbReference>
<dbReference type="CDD" id="cd00067">
    <property type="entry name" value="GAL4"/>
    <property type="match status" value="1"/>
</dbReference>
<dbReference type="SUPFAM" id="SSF57701">
    <property type="entry name" value="Zn2/Cys6 DNA-binding domain"/>
    <property type="match status" value="1"/>
</dbReference>
<dbReference type="InterPro" id="IPR001138">
    <property type="entry name" value="Zn2Cys6_DnaBD"/>
</dbReference>
<evidence type="ECO:0000313" key="7">
    <source>
        <dbReference type="EMBL" id="ORZ20566.1"/>
    </source>
</evidence>
<reference evidence="7 8" key="1">
    <citation type="submission" date="2016-07" db="EMBL/GenBank/DDBJ databases">
        <title>Pervasive Adenine N6-methylation of Active Genes in Fungi.</title>
        <authorList>
            <consortium name="DOE Joint Genome Institute"/>
            <person name="Mondo S.J."/>
            <person name="Dannebaum R.O."/>
            <person name="Kuo R.C."/>
            <person name="Labutti K."/>
            <person name="Haridas S."/>
            <person name="Kuo A."/>
            <person name="Salamov A."/>
            <person name="Ahrendt S.R."/>
            <person name="Lipzen A."/>
            <person name="Sullivan W."/>
            <person name="Andreopoulos W.B."/>
            <person name="Clum A."/>
            <person name="Lindquist E."/>
            <person name="Daum C."/>
            <person name="Ramamoorthy G.K."/>
            <person name="Gryganskyi A."/>
            <person name="Culley D."/>
            <person name="Magnuson J.K."/>
            <person name="James T.Y."/>
            <person name="O'Malley M.A."/>
            <person name="Stajich J.E."/>
            <person name="Spatafora J.W."/>
            <person name="Visel A."/>
            <person name="Grigoriev I.V."/>
        </authorList>
    </citation>
    <scope>NUCLEOTIDE SEQUENCE [LARGE SCALE GENOMIC DNA]</scope>
    <source>
        <strain evidence="7 8">NRRL 1336</strain>
    </source>
</reference>
<keyword evidence="8" id="KW-1185">Reference proteome</keyword>
<dbReference type="PROSITE" id="PS50048">
    <property type="entry name" value="ZN2_CY6_FUNGAL_2"/>
    <property type="match status" value="1"/>
</dbReference>
<dbReference type="AlphaFoldDB" id="A0A1X2IS49"/>
<dbReference type="Gene3D" id="4.10.240.10">
    <property type="entry name" value="Zn(2)-C6 fungal-type DNA-binding domain"/>
    <property type="match status" value="1"/>
</dbReference>
<sequence length="721" mass="82841">MADDDLKQKRSKPCESCRTHRRKCILKQPNYCERCQRMAIPCYFKLTTKPPATLKKSISASKKNRLFKKIWLLEQEAALLETELHDLSSFVTSAPGTRRKVERDSWQVSIQHMQHKLIMETNISSTIEFLAFVQHVATSFTLQSTSLNPLSRHSQQPPLHITLQVTPFEKALREMFASVSTVPTTEGETPTIQHDNDGDMDLDEWTRIKRQLIDIYFACPHLHNPVLIEPYYRRYMHQHLDDMISWAAAAFVAFSPCHHVENFFRQQQQQQQTSFWSRQMVGEKCRLEAKRLFEDAIFMDWDVVDPAVAISWVFTAHTLAHCHFFTLRNNQARIYTDTAWRLAVQLKPVYVPILRNTKYSSNNNDRQQQQEMIFAETWRRLYLVTRYTEISLNVVNDHRIDVSQLVLHCVDIGFPRVLECEQHNETLSDAVEAFHYLTKLHHVAFLGEGERLSTLSFRLYTGKLATIDSGDVISMQNRFIQWWYGLPMWHRIGLIPLDYIQMDRVHQCPSGRVLRVNAAYYIMLMSTMLRLMQDPEASDLAGASYDRMDSERALLVVSICCDAAIKIYQVLHVRLPCIIELHWLTIVLDTVLILINAKNADIRRRAQQGAHTAKHIFRQQAGKYHSGESTNDHSFARPQQQPAPAAHTPGSSYSGSTGCTSSSSVTTDVSIPQLSSPSSSSTPGEQKSTSSTTHSYTTYHDLLAQQMDAHLATKDSFFTCK</sequence>